<gene>
    <name evidence="1" type="ORF">E1163_00530</name>
</gene>
<keyword evidence="2" id="KW-1185">Reference proteome</keyword>
<name>A0ABW9RIB2_9BACT</name>
<evidence type="ECO:0000313" key="2">
    <source>
        <dbReference type="Proteomes" id="UP000798808"/>
    </source>
</evidence>
<reference evidence="1 2" key="1">
    <citation type="submission" date="2019-02" db="EMBL/GenBank/DDBJ databases">
        <authorList>
            <person name="Goldberg S.R."/>
            <person name="Haltli B.A."/>
            <person name="Correa H."/>
            <person name="Russell K.G."/>
        </authorList>
    </citation>
    <scope>NUCLEOTIDE SEQUENCE [LARGE SCALE GENOMIC DNA]</scope>
    <source>
        <strain evidence="1 2">JCM 16186</strain>
    </source>
</reference>
<comment type="caution">
    <text evidence="1">The sequence shown here is derived from an EMBL/GenBank/DDBJ whole genome shotgun (WGS) entry which is preliminary data.</text>
</comment>
<sequence>MGKIKIYNSQPFYYILQGGNVAEFNIKERAIRRESTLHWLSHLNRVFIPEIPPGTEEYSRVLDEYKAVILRLPLLGNEV</sequence>
<dbReference type="RefSeq" id="WP_155168572.1">
    <property type="nucleotide sequence ID" value="NZ_BAAAFL010000053.1"/>
</dbReference>
<protein>
    <submittedName>
        <fullName evidence="1">Uncharacterized protein</fullName>
    </submittedName>
</protein>
<organism evidence="1 2">
    <name type="scientific">Fulvivirga kasyanovii</name>
    <dbReference type="NCBI Taxonomy" id="396812"/>
    <lineage>
        <taxon>Bacteria</taxon>
        <taxon>Pseudomonadati</taxon>
        <taxon>Bacteroidota</taxon>
        <taxon>Cytophagia</taxon>
        <taxon>Cytophagales</taxon>
        <taxon>Fulvivirgaceae</taxon>
        <taxon>Fulvivirga</taxon>
    </lineage>
</organism>
<dbReference type="EMBL" id="SMLW01000165">
    <property type="protein sequence ID" value="MTI23426.1"/>
    <property type="molecule type" value="Genomic_DNA"/>
</dbReference>
<proteinExistence type="predicted"/>
<evidence type="ECO:0000313" key="1">
    <source>
        <dbReference type="EMBL" id="MTI23426.1"/>
    </source>
</evidence>
<accession>A0ABW9RIB2</accession>
<dbReference type="Proteomes" id="UP000798808">
    <property type="component" value="Unassembled WGS sequence"/>
</dbReference>